<dbReference type="InterPro" id="IPR050611">
    <property type="entry name" value="ABCF"/>
</dbReference>
<feature type="domain" description="ABC transporter" evidence="4">
    <location>
        <begin position="103"/>
        <end position="275"/>
    </location>
</feature>
<dbReference type="GO" id="GO:0005524">
    <property type="term" value="F:ATP binding"/>
    <property type="evidence" value="ECO:0007669"/>
    <property type="project" value="UniProtKB-KW"/>
</dbReference>
<keyword evidence="1" id="KW-0677">Repeat</keyword>
<dbReference type="SUPFAM" id="SSF52540">
    <property type="entry name" value="P-loop containing nucleoside triphosphate hydrolases"/>
    <property type="match status" value="1"/>
</dbReference>
<dbReference type="InterPro" id="IPR003439">
    <property type="entry name" value="ABC_transporter-like_ATP-bd"/>
</dbReference>
<dbReference type="PANTHER" id="PTHR19211:SF14">
    <property type="entry name" value="ATP-BINDING CASSETTE SUB-FAMILY F MEMBER 1"/>
    <property type="match status" value="1"/>
</dbReference>
<dbReference type="PANTHER" id="PTHR19211">
    <property type="entry name" value="ATP-BINDING TRANSPORT PROTEIN-RELATED"/>
    <property type="match status" value="1"/>
</dbReference>
<dbReference type="PROSITE" id="PS50893">
    <property type="entry name" value="ABC_TRANSPORTER_2"/>
    <property type="match status" value="1"/>
</dbReference>
<feature type="non-terminal residue" evidence="5">
    <location>
        <position position="275"/>
    </location>
</feature>
<dbReference type="InterPro" id="IPR017871">
    <property type="entry name" value="ABC_transporter-like_CS"/>
</dbReference>
<name>X0T2C7_9ZZZZ</name>
<evidence type="ECO:0000256" key="2">
    <source>
        <dbReference type="ARBA" id="ARBA00022741"/>
    </source>
</evidence>
<dbReference type="GO" id="GO:0016887">
    <property type="term" value="F:ATP hydrolysis activity"/>
    <property type="evidence" value="ECO:0007669"/>
    <property type="project" value="InterPro"/>
</dbReference>
<dbReference type="Pfam" id="PF12848">
    <property type="entry name" value="ABC_tran_Xtn"/>
    <property type="match status" value="1"/>
</dbReference>
<accession>X0T2C7</accession>
<keyword evidence="3" id="KW-0067">ATP-binding</keyword>
<evidence type="ECO:0000256" key="3">
    <source>
        <dbReference type="ARBA" id="ARBA00022840"/>
    </source>
</evidence>
<reference evidence="5" key="1">
    <citation type="journal article" date="2014" name="Front. Microbiol.">
        <title>High frequency of phylogenetically diverse reductive dehalogenase-homologous genes in deep subseafloor sedimentary metagenomes.</title>
        <authorList>
            <person name="Kawai M."/>
            <person name="Futagami T."/>
            <person name="Toyoda A."/>
            <person name="Takaki Y."/>
            <person name="Nishi S."/>
            <person name="Hori S."/>
            <person name="Arai W."/>
            <person name="Tsubouchi T."/>
            <person name="Morono Y."/>
            <person name="Uchiyama I."/>
            <person name="Ito T."/>
            <person name="Fujiyama A."/>
            <person name="Inagaki F."/>
            <person name="Takami H."/>
        </authorList>
    </citation>
    <scope>NUCLEOTIDE SEQUENCE</scope>
    <source>
        <strain evidence="5">Expedition CK06-06</strain>
    </source>
</reference>
<gene>
    <name evidence="5" type="ORF">S01H1_31043</name>
</gene>
<dbReference type="AlphaFoldDB" id="X0T2C7"/>
<dbReference type="Gene3D" id="3.40.50.300">
    <property type="entry name" value="P-loop containing nucleotide triphosphate hydrolases"/>
    <property type="match status" value="1"/>
</dbReference>
<dbReference type="InterPro" id="IPR032781">
    <property type="entry name" value="ABC_tran_Xtn"/>
</dbReference>
<dbReference type="PROSITE" id="PS00211">
    <property type="entry name" value="ABC_TRANSPORTER_1"/>
    <property type="match status" value="1"/>
</dbReference>
<sequence length="275" mass="32008">RLSQEIYELEHGKLEYYPGDYHFYVRKKEQNQFLHRKKWEEQQLEIKRQEHFIERFRYKATKAAQVQSRVKQLEKMKKIEPPVEKKRFGFSLKVEERSYKDILQIKNMSFRYNKDWILQDFDLHLSRGENAALVGVNGAGKTTLTRLITGQLVPQRGEVHLGKRTKVGYYAQHQVDALDMAATVYDEVASTVADNYIPKIRDALGIFRFSGDDVYKKIEVLSGGEKARVSLVKILISPVNFLIMDEPTNHLDVDSREALEQALSDYDGTLLIISH</sequence>
<comment type="caution">
    <text evidence="5">The sequence shown here is derived from an EMBL/GenBank/DDBJ whole genome shotgun (WGS) entry which is preliminary data.</text>
</comment>
<evidence type="ECO:0000313" key="5">
    <source>
        <dbReference type="EMBL" id="GAF87643.1"/>
    </source>
</evidence>
<evidence type="ECO:0000259" key="4">
    <source>
        <dbReference type="PROSITE" id="PS50893"/>
    </source>
</evidence>
<evidence type="ECO:0000256" key="1">
    <source>
        <dbReference type="ARBA" id="ARBA00022737"/>
    </source>
</evidence>
<dbReference type="CDD" id="cd03221">
    <property type="entry name" value="ABCF_EF-3"/>
    <property type="match status" value="1"/>
</dbReference>
<dbReference type="EMBL" id="BARS01019132">
    <property type="protein sequence ID" value="GAF87643.1"/>
    <property type="molecule type" value="Genomic_DNA"/>
</dbReference>
<dbReference type="Pfam" id="PF00005">
    <property type="entry name" value="ABC_tran"/>
    <property type="match status" value="1"/>
</dbReference>
<dbReference type="InterPro" id="IPR027417">
    <property type="entry name" value="P-loop_NTPase"/>
</dbReference>
<feature type="non-terminal residue" evidence="5">
    <location>
        <position position="1"/>
    </location>
</feature>
<protein>
    <recommendedName>
        <fullName evidence="4">ABC transporter domain-containing protein</fullName>
    </recommendedName>
</protein>
<proteinExistence type="predicted"/>
<keyword evidence="2" id="KW-0547">Nucleotide-binding</keyword>
<organism evidence="5">
    <name type="scientific">marine sediment metagenome</name>
    <dbReference type="NCBI Taxonomy" id="412755"/>
    <lineage>
        <taxon>unclassified sequences</taxon>
        <taxon>metagenomes</taxon>
        <taxon>ecological metagenomes</taxon>
    </lineage>
</organism>